<protein>
    <submittedName>
        <fullName evidence="1">Uncharacterized protein</fullName>
    </submittedName>
</protein>
<organism evidence="1">
    <name type="scientific">marine metagenome</name>
    <dbReference type="NCBI Taxonomy" id="408172"/>
    <lineage>
        <taxon>unclassified sequences</taxon>
        <taxon>metagenomes</taxon>
        <taxon>ecological metagenomes</taxon>
    </lineage>
</organism>
<accession>A0A381ZEP5</accession>
<proteinExistence type="predicted"/>
<name>A0A381ZEP5_9ZZZZ</name>
<dbReference type="AlphaFoldDB" id="A0A381ZEP5"/>
<dbReference type="EMBL" id="UINC01021050">
    <property type="protein sequence ID" value="SVA87788.1"/>
    <property type="molecule type" value="Genomic_DNA"/>
</dbReference>
<gene>
    <name evidence="1" type="ORF">METZ01_LOCUS140642</name>
</gene>
<reference evidence="1" key="1">
    <citation type="submission" date="2018-05" db="EMBL/GenBank/DDBJ databases">
        <authorList>
            <person name="Lanie J.A."/>
            <person name="Ng W.-L."/>
            <person name="Kazmierczak K.M."/>
            <person name="Andrzejewski T.M."/>
            <person name="Davidsen T.M."/>
            <person name="Wayne K.J."/>
            <person name="Tettelin H."/>
            <person name="Glass J.I."/>
            <person name="Rusch D."/>
            <person name="Podicherti R."/>
            <person name="Tsui H.-C.T."/>
            <person name="Winkler M.E."/>
        </authorList>
    </citation>
    <scope>NUCLEOTIDE SEQUENCE</scope>
</reference>
<sequence length="26" mass="2860">MSLGMADIVTRHALFITELALHGYSL</sequence>
<evidence type="ECO:0000313" key="1">
    <source>
        <dbReference type="EMBL" id="SVA87788.1"/>
    </source>
</evidence>